<name>A0A8D8YL37_9HEMI</name>
<reference evidence="2" key="1">
    <citation type="submission" date="2021-05" db="EMBL/GenBank/DDBJ databases">
        <authorList>
            <person name="Alioto T."/>
            <person name="Alioto T."/>
            <person name="Gomez Garrido J."/>
        </authorList>
    </citation>
    <scope>NUCLEOTIDE SEQUENCE</scope>
</reference>
<feature type="transmembrane region" description="Helical" evidence="1">
    <location>
        <begin position="31"/>
        <end position="52"/>
    </location>
</feature>
<protein>
    <submittedName>
        <fullName evidence="2">Uncharacterized protein</fullName>
    </submittedName>
</protein>
<keyword evidence="1" id="KW-1133">Transmembrane helix</keyword>
<proteinExistence type="predicted"/>
<keyword evidence="1" id="KW-0472">Membrane</keyword>
<keyword evidence="1" id="KW-0812">Transmembrane</keyword>
<evidence type="ECO:0000256" key="1">
    <source>
        <dbReference type="SAM" id="Phobius"/>
    </source>
</evidence>
<organism evidence="2">
    <name type="scientific">Cacopsylla melanoneura</name>
    <dbReference type="NCBI Taxonomy" id="428564"/>
    <lineage>
        <taxon>Eukaryota</taxon>
        <taxon>Metazoa</taxon>
        <taxon>Ecdysozoa</taxon>
        <taxon>Arthropoda</taxon>
        <taxon>Hexapoda</taxon>
        <taxon>Insecta</taxon>
        <taxon>Pterygota</taxon>
        <taxon>Neoptera</taxon>
        <taxon>Paraneoptera</taxon>
        <taxon>Hemiptera</taxon>
        <taxon>Sternorrhyncha</taxon>
        <taxon>Psylloidea</taxon>
        <taxon>Psyllidae</taxon>
        <taxon>Psyllinae</taxon>
        <taxon>Cacopsylla</taxon>
    </lineage>
</organism>
<sequence>MVCDCRKALAWIIPVTTGVENCQVKFNLQSMMFVMVTLAVLVALLVVVWQLLEVYRWRKGREMVLLASPPERRVVRERLRVVQICGENLDRLSLRIVIEPRETMEFLGTLLPLDRLSTKTVRIGRTHPVLLTLRQDLSTPLSS</sequence>
<dbReference type="EMBL" id="HBUF01381440">
    <property type="protein sequence ID" value="CAG6730447.1"/>
    <property type="molecule type" value="Transcribed_RNA"/>
</dbReference>
<evidence type="ECO:0000313" key="2">
    <source>
        <dbReference type="EMBL" id="CAG6730447.1"/>
    </source>
</evidence>
<dbReference type="AlphaFoldDB" id="A0A8D8YL37"/>
<accession>A0A8D8YL37</accession>